<dbReference type="Proteomes" id="UP001597318">
    <property type="component" value="Unassembled WGS sequence"/>
</dbReference>
<evidence type="ECO:0000259" key="4">
    <source>
        <dbReference type="PROSITE" id="PS50156"/>
    </source>
</evidence>
<evidence type="ECO:0000256" key="1">
    <source>
        <dbReference type="SAM" id="Coils"/>
    </source>
</evidence>
<dbReference type="PANTHER" id="PTHR32063:SF0">
    <property type="entry name" value="SWARMING MOTILITY PROTEIN SWRC"/>
    <property type="match status" value="1"/>
</dbReference>
<comment type="caution">
    <text evidence="5">The sequence shown here is derived from an EMBL/GenBank/DDBJ whole genome shotgun (WGS) entry which is preliminary data.</text>
</comment>
<feature type="region of interest" description="Disordered" evidence="2">
    <location>
        <begin position="1045"/>
        <end position="1071"/>
    </location>
</feature>
<feature type="transmembrane region" description="Helical" evidence="3">
    <location>
        <begin position="955"/>
        <end position="974"/>
    </location>
</feature>
<organism evidence="5 6">
    <name type="scientific">Metabacillus endolithicus</name>
    <dbReference type="NCBI Taxonomy" id="1535204"/>
    <lineage>
        <taxon>Bacteria</taxon>
        <taxon>Bacillati</taxon>
        <taxon>Bacillota</taxon>
        <taxon>Bacilli</taxon>
        <taxon>Bacillales</taxon>
        <taxon>Bacillaceae</taxon>
        <taxon>Metabacillus</taxon>
    </lineage>
</organism>
<feature type="coiled-coil region" evidence="1">
    <location>
        <begin position="690"/>
        <end position="717"/>
    </location>
</feature>
<evidence type="ECO:0000256" key="3">
    <source>
        <dbReference type="SAM" id="Phobius"/>
    </source>
</evidence>
<name>A0ABW5BSW3_9BACI</name>
<keyword evidence="3" id="KW-1133">Transmembrane helix</keyword>
<dbReference type="PANTHER" id="PTHR32063">
    <property type="match status" value="1"/>
</dbReference>
<feature type="transmembrane region" description="Helical" evidence="3">
    <location>
        <begin position="384"/>
        <end position="409"/>
    </location>
</feature>
<dbReference type="SUPFAM" id="SSF82714">
    <property type="entry name" value="Multidrug efflux transporter AcrB TolC docking domain, DN and DC subdomains"/>
    <property type="match status" value="2"/>
</dbReference>
<feature type="transmembrane region" description="Helical" evidence="3">
    <location>
        <begin position="986"/>
        <end position="1012"/>
    </location>
</feature>
<proteinExistence type="predicted"/>
<feature type="domain" description="SSD" evidence="4">
    <location>
        <begin position="336"/>
        <end position="486"/>
    </location>
</feature>
<dbReference type="Pfam" id="PF00873">
    <property type="entry name" value="ACR_tran"/>
    <property type="match status" value="1"/>
</dbReference>
<evidence type="ECO:0000313" key="5">
    <source>
        <dbReference type="EMBL" id="MFD2213223.1"/>
    </source>
</evidence>
<reference evidence="6" key="1">
    <citation type="journal article" date="2019" name="Int. J. Syst. Evol. Microbiol.">
        <title>The Global Catalogue of Microorganisms (GCM) 10K type strain sequencing project: providing services to taxonomists for standard genome sequencing and annotation.</title>
        <authorList>
            <consortium name="The Broad Institute Genomics Platform"/>
            <consortium name="The Broad Institute Genome Sequencing Center for Infectious Disease"/>
            <person name="Wu L."/>
            <person name="Ma J."/>
        </authorList>
    </citation>
    <scope>NUCLEOTIDE SEQUENCE [LARGE SCALE GENOMIC DNA]</scope>
    <source>
        <strain evidence="6">CGMCC 1.15474</strain>
    </source>
</reference>
<dbReference type="InterPro" id="IPR027463">
    <property type="entry name" value="AcrB_DN_DC_subdom"/>
</dbReference>
<feature type="transmembrane region" description="Helical" evidence="3">
    <location>
        <begin position="909"/>
        <end position="934"/>
    </location>
</feature>
<dbReference type="SUPFAM" id="SSF82866">
    <property type="entry name" value="Multidrug efflux transporter AcrB transmembrane domain"/>
    <property type="match status" value="2"/>
</dbReference>
<feature type="transmembrane region" description="Helical" evidence="3">
    <location>
        <begin position="857"/>
        <end position="876"/>
    </location>
</feature>
<feature type="transmembrane region" description="Helical" evidence="3">
    <location>
        <begin position="883"/>
        <end position="903"/>
    </location>
</feature>
<accession>A0ABW5BSW3</accession>
<protein>
    <submittedName>
        <fullName evidence="5">Efflux RND transporter permease subunit</fullName>
    </submittedName>
</protein>
<feature type="transmembrane region" description="Helical" evidence="3">
    <location>
        <begin position="520"/>
        <end position="538"/>
    </location>
</feature>
<feature type="coiled-coil region" evidence="1">
    <location>
        <begin position="140"/>
        <end position="167"/>
    </location>
</feature>
<feature type="transmembrane region" description="Helical" evidence="3">
    <location>
        <begin position="12"/>
        <end position="34"/>
    </location>
</feature>
<gene>
    <name evidence="5" type="ORF">ACFSKK_05770</name>
</gene>
<dbReference type="PROSITE" id="PS50156">
    <property type="entry name" value="SSD"/>
    <property type="match status" value="1"/>
</dbReference>
<dbReference type="Gene3D" id="3.30.70.1440">
    <property type="entry name" value="Multidrug efflux transporter AcrB pore domain"/>
    <property type="match status" value="1"/>
</dbReference>
<dbReference type="InterPro" id="IPR000731">
    <property type="entry name" value="SSD"/>
</dbReference>
<feature type="transmembrane region" description="Helical" evidence="3">
    <location>
        <begin position="332"/>
        <end position="351"/>
    </location>
</feature>
<feature type="transmembrane region" description="Helical" evidence="3">
    <location>
        <begin position="358"/>
        <end position="378"/>
    </location>
</feature>
<keyword evidence="1" id="KW-0175">Coiled coil</keyword>
<keyword evidence="3" id="KW-0472">Membrane</keyword>
<dbReference type="Gene3D" id="3.30.70.1430">
    <property type="entry name" value="Multidrug efflux transporter AcrB pore domain"/>
    <property type="match status" value="2"/>
</dbReference>
<evidence type="ECO:0000313" key="6">
    <source>
        <dbReference type="Proteomes" id="UP001597318"/>
    </source>
</evidence>
<dbReference type="Gene3D" id="1.20.1640.10">
    <property type="entry name" value="Multidrug efflux transporter AcrB transmembrane domain"/>
    <property type="match status" value="2"/>
</dbReference>
<feature type="transmembrane region" description="Helical" evidence="3">
    <location>
        <begin position="430"/>
        <end position="455"/>
    </location>
</feature>
<dbReference type="PRINTS" id="PR00702">
    <property type="entry name" value="ACRIFLAVINRP"/>
</dbReference>
<keyword evidence="3" id="KW-0812">Transmembrane</keyword>
<dbReference type="EMBL" id="JBHUIK010000001">
    <property type="protein sequence ID" value="MFD2213223.1"/>
    <property type="molecule type" value="Genomic_DNA"/>
</dbReference>
<dbReference type="Gene3D" id="3.30.70.1320">
    <property type="entry name" value="Multidrug efflux transporter AcrB pore domain like"/>
    <property type="match status" value="1"/>
</dbReference>
<feature type="transmembrane region" description="Helical" evidence="3">
    <location>
        <begin position="461"/>
        <end position="484"/>
    </location>
</feature>
<sequence length="1088" mass="119649">MKISSFSIRRPVFTIVTMILVLILGAVSVINIPLKLIPEINPPIGVVVTNYQGAGPNEVVEKVSKPLEEALSTVQGVDTITSTSQENASLVIMQFSWTTHIDDVQDEIRTKMEDAPLPDDAGDPRFLKFDPSQFPIIQLSLTSSENADQLQELAQQLEQELTKTEGVASVNLSGVTTDEVSVVINQEKLEEYAVSQSEIVDVIRANSVTTPGDPVVTEGKQLTTRVISSIDSVDVLKGLVVKKNPANGDNITINDVAAVAITPQKSNTITRANQEASLLVSVLQQSDANTAAVSDAFQEKLDEMLSEEEYESIEADIIFDQGDYVDQAIGNMVNTLLIGGLLAMLILFIFLKSVKSPLIIGIAIPYSVIVTFVLMYFSKFTLNIMTLGGLALGIGMLVDNAIVVIENIYRHLSMGKNPKEAAYQGAKEMGPAIIASTLTTVAVFLPVVFITGIIGDLFTEFALTIAFSLFASLFVALTIVPMLASQLLKKPRENIEKVRRESSFMHSLDGTIRWALRNRALVLILTLMVFAGSLYGFTRVGAVFLPNTDEGFFTIDVELENGTALSATSEVVDSIENELEEEENVELFVSLIGSTQEESFRGSGSTNIAEIYVKLKELQNRDVSTFDFIDDVKKSIEQAAKQVNNTAELSFNTQSSTGSTPNTLSFHVKDTNETRLKESIAKIDEALLDIEEVAELSNDLTETVEEIQIKVNREEALENGLTPAQIGMVVNDVTRGTDAIQMTNQENNEIYTVNVRYEDSVRENIDALKQLLIKKPDNSFVNLGDVTTIEVGEGPVSIQRIDKQLAVQYSLRYENTTNLGDISKVVDEEIEELDLPEETEIEFGGDRELLESSMDDMILAFVLAIVFIYIVMAAQFESFKYPFVIMFTVPLMLIGVAIALVASNSPISLTVVIGLIVLAGIVVNNAIVIVDYINQKKAEGFKTYDALVESVKVRIRPILMTALTTILGLVPLALGLGEGTEINRPMGITVIGGLISSTFLTLFIIPIVYSLFDRETRRMNKKYVTPDGQLIPAYLLEDKLIHEDRQEEIESSQDNKEQLPAPPNPSKFEKEDMVNMLEQIIDIVKDKK</sequence>
<dbReference type="InterPro" id="IPR001036">
    <property type="entry name" value="Acrflvin-R"/>
</dbReference>
<dbReference type="SUPFAM" id="SSF82693">
    <property type="entry name" value="Multidrug efflux transporter AcrB pore domain, PN1, PN2, PC1 and PC2 subdomains"/>
    <property type="match status" value="3"/>
</dbReference>
<evidence type="ECO:0000256" key="2">
    <source>
        <dbReference type="SAM" id="MobiDB-lite"/>
    </source>
</evidence>
<dbReference type="Gene3D" id="3.30.2090.10">
    <property type="entry name" value="Multidrug efflux transporter AcrB TolC docking domain, DN and DC subdomains"/>
    <property type="match status" value="2"/>
</dbReference>
<dbReference type="RefSeq" id="WP_247341233.1">
    <property type="nucleotide sequence ID" value="NZ_CP095550.1"/>
</dbReference>
<keyword evidence="6" id="KW-1185">Reference proteome</keyword>